<dbReference type="Gene3D" id="1.25.40.10">
    <property type="entry name" value="Tetratricopeptide repeat domain"/>
    <property type="match status" value="1"/>
</dbReference>
<proteinExistence type="predicted"/>
<dbReference type="OrthoDB" id="9812003at2"/>
<organism evidence="1 2">
    <name type="scientific">Candidatus Methylospira mobilis</name>
    <dbReference type="NCBI Taxonomy" id="1808979"/>
    <lineage>
        <taxon>Bacteria</taxon>
        <taxon>Pseudomonadati</taxon>
        <taxon>Pseudomonadota</taxon>
        <taxon>Gammaproteobacteria</taxon>
        <taxon>Methylococcales</taxon>
        <taxon>Methylococcaceae</taxon>
        <taxon>Candidatus Methylospira</taxon>
    </lineage>
</organism>
<reference evidence="1 2" key="1">
    <citation type="submission" date="2019-09" db="EMBL/GenBank/DDBJ databases">
        <title>Ecophysiology of the spiral-shaped methanotroph Methylospira mobilis as revealed by the complete genome sequence.</title>
        <authorList>
            <person name="Oshkin I.Y."/>
            <person name="Dedysh S.N."/>
            <person name="Miroshnikov K."/>
            <person name="Danilova O.V."/>
            <person name="Hakobyan A."/>
            <person name="Liesack W."/>
        </authorList>
    </citation>
    <scope>NUCLEOTIDE SEQUENCE [LARGE SCALE GENOMIC DNA]</scope>
    <source>
        <strain evidence="1 2">Shm1</strain>
    </source>
</reference>
<sequence length="174" mass="19612">MDLLDFEGQDLYFDKPQHPEIDALILKSSALYAEDGGELPLLEACALEPESLTVLVALYRFYYYQHRLEDALEVSRRVLAITGRDLGFPPDWQALQTGHVEQAITQSMTLLRFHLLCLKAAAFVQLRLGRLETGKSMLQKLVALDSNNRLGAQQLLDVLDIAEENDTIPKPLKC</sequence>
<accession>A0A5Q0BFD5</accession>
<dbReference type="AlphaFoldDB" id="A0A5Q0BFD5"/>
<dbReference type="SUPFAM" id="SSF48452">
    <property type="entry name" value="TPR-like"/>
    <property type="match status" value="1"/>
</dbReference>
<name>A0A5Q0BFD5_9GAMM</name>
<keyword evidence="2" id="KW-1185">Reference proteome</keyword>
<dbReference type="RefSeq" id="WP_153247824.1">
    <property type="nucleotide sequence ID" value="NZ_CP044205.1"/>
</dbReference>
<protein>
    <recommendedName>
        <fullName evidence="3">Tetratricopeptide repeat protein</fullName>
    </recommendedName>
</protein>
<dbReference type="EMBL" id="CP044205">
    <property type="protein sequence ID" value="QFY41842.1"/>
    <property type="molecule type" value="Genomic_DNA"/>
</dbReference>
<dbReference type="InterPro" id="IPR011990">
    <property type="entry name" value="TPR-like_helical_dom_sf"/>
</dbReference>
<evidence type="ECO:0000313" key="1">
    <source>
        <dbReference type="EMBL" id="QFY41842.1"/>
    </source>
</evidence>
<evidence type="ECO:0000313" key="2">
    <source>
        <dbReference type="Proteomes" id="UP000325755"/>
    </source>
</evidence>
<evidence type="ECO:0008006" key="3">
    <source>
        <dbReference type="Google" id="ProtNLM"/>
    </source>
</evidence>
<gene>
    <name evidence="1" type="ORF">F6R98_03685</name>
</gene>
<dbReference type="KEGG" id="mmob:F6R98_03685"/>
<dbReference type="InParanoid" id="A0A5Q0BFD5"/>
<dbReference type="Proteomes" id="UP000325755">
    <property type="component" value="Chromosome"/>
</dbReference>